<name>A0A1F5EF54_9BACT</name>
<comment type="caution">
    <text evidence="1">The sequence shown here is derived from an EMBL/GenBank/DDBJ whole genome shotgun (WGS) entry which is preliminary data.</text>
</comment>
<proteinExistence type="predicted"/>
<reference evidence="1 2" key="1">
    <citation type="journal article" date="2016" name="Nat. Commun.">
        <title>Thousands of microbial genomes shed light on interconnected biogeochemical processes in an aquifer system.</title>
        <authorList>
            <person name="Anantharaman K."/>
            <person name="Brown C.T."/>
            <person name="Hug L.A."/>
            <person name="Sharon I."/>
            <person name="Castelle C.J."/>
            <person name="Probst A.J."/>
            <person name="Thomas B.C."/>
            <person name="Singh A."/>
            <person name="Wilkins M.J."/>
            <person name="Karaoz U."/>
            <person name="Brodie E.L."/>
            <person name="Williams K.H."/>
            <person name="Hubbard S.S."/>
            <person name="Banfield J.F."/>
        </authorList>
    </citation>
    <scope>NUCLEOTIDE SEQUENCE [LARGE SCALE GENOMIC DNA]</scope>
</reference>
<dbReference type="STRING" id="1797469.A3F08_01280"/>
<gene>
    <name evidence="1" type="ORF">A3F08_01280</name>
</gene>
<dbReference type="Proteomes" id="UP000176451">
    <property type="component" value="Unassembled WGS sequence"/>
</dbReference>
<evidence type="ECO:0000313" key="2">
    <source>
        <dbReference type="Proteomes" id="UP000176451"/>
    </source>
</evidence>
<sequence>MNPSIRRIKFQAKLFGLGVFILVLFFGMNLATPERVLAVQQKVQKYTRQIFKQNQKQPISVKIPNNILVKSTAKNNLKNTTLAAGWNNIMSETFENGFPQYNGWSIRADSGSPSWEERLYRVYNGTWSAWAAGTSETAYSSHTYPNNMTGWMIYGPFSLADASDAQLNFYYWNKSEPNYDYLRWGYSTDGNNFSYYP</sequence>
<evidence type="ECO:0000313" key="1">
    <source>
        <dbReference type="EMBL" id="OGD66062.1"/>
    </source>
</evidence>
<dbReference type="AlphaFoldDB" id="A0A1F5EF54"/>
<organism evidence="1 2">
    <name type="scientific">Candidatus Berkelbacteria bacterium RIFCSPHIGHO2_12_FULL_36_9</name>
    <dbReference type="NCBI Taxonomy" id="1797469"/>
    <lineage>
        <taxon>Bacteria</taxon>
        <taxon>Candidatus Berkelbacteria</taxon>
    </lineage>
</organism>
<protein>
    <submittedName>
        <fullName evidence="1">Uncharacterized protein</fullName>
    </submittedName>
</protein>
<accession>A0A1F5EF54</accession>
<dbReference type="EMBL" id="MEZV01000046">
    <property type="protein sequence ID" value="OGD66062.1"/>
    <property type="molecule type" value="Genomic_DNA"/>
</dbReference>